<dbReference type="InterPro" id="IPR011989">
    <property type="entry name" value="ARM-like"/>
</dbReference>
<dbReference type="InterPro" id="IPR016024">
    <property type="entry name" value="ARM-type_fold"/>
</dbReference>
<dbReference type="AlphaFoldDB" id="A0AAW0GYV9"/>
<evidence type="ECO:0000313" key="7">
    <source>
        <dbReference type="Proteomes" id="UP001385951"/>
    </source>
</evidence>
<dbReference type="InterPro" id="IPR056840">
    <property type="entry name" value="HEAT_IPO9_central"/>
</dbReference>
<proteinExistence type="predicted"/>
<organism evidence="6 7">
    <name type="scientific">Cerrena zonata</name>
    <dbReference type="NCBI Taxonomy" id="2478898"/>
    <lineage>
        <taxon>Eukaryota</taxon>
        <taxon>Fungi</taxon>
        <taxon>Dikarya</taxon>
        <taxon>Basidiomycota</taxon>
        <taxon>Agaricomycotina</taxon>
        <taxon>Agaricomycetes</taxon>
        <taxon>Polyporales</taxon>
        <taxon>Cerrenaceae</taxon>
        <taxon>Cerrena</taxon>
    </lineage>
</organism>
<reference evidence="6 7" key="1">
    <citation type="submission" date="2022-09" db="EMBL/GenBank/DDBJ databases">
        <authorList>
            <person name="Palmer J.M."/>
        </authorList>
    </citation>
    <scope>NUCLEOTIDE SEQUENCE [LARGE SCALE GENOMIC DNA]</scope>
    <source>
        <strain evidence="6 7">DSM 7382</strain>
    </source>
</reference>
<evidence type="ECO:0000256" key="1">
    <source>
        <dbReference type="ARBA" id="ARBA00004123"/>
    </source>
</evidence>
<evidence type="ECO:0000256" key="4">
    <source>
        <dbReference type="ARBA" id="ARBA00023242"/>
    </source>
</evidence>
<name>A0AAW0GYV9_9APHY</name>
<dbReference type="Proteomes" id="UP001385951">
    <property type="component" value="Unassembled WGS sequence"/>
</dbReference>
<dbReference type="GO" id="GO:0005829">
    <property type="term" value="C:cytosol"/>
    <property type="evidence" value="ECO:0007669"/>
    <property type="project" value="TreeGrafter"/>
</dbReference>
<dbReference type="Gene3D" id="1.25.10.10">
    <property type="entry name" value="Leucine-rich Repeat Variant"/>
    <property type="match status" value="1"/>
</dbReference>
<evidence type="ECO:0000313" key="6">
    <source>
        <dbReference type="EMBL" id="KAK7695200.1"/>
    </source>
</evidence>
<evidence type="ECO:0000259" key="5">
    <source>
        <dbReference type="PROSITE" id="PS50166"/>
    </source>
</evidence>
<dbReference type="GO" id="GO:0031267">
    <property type="term" value="F:small GTPase binding"/>
    <property type="evidence" value="ECO:0007669"/>
    <property type="project" value="InterPro"/>
</dbReference>
<dbReference type="EMBL" id="JASBNA010000002">
    <property type="protein sequence ID" value="KAK7695200.1"/>
    <property type="molecule type" value="Genomic_DNA"/>
</dbReference>
<keyword evidence="3" id="KW-0653">Protein transport</keyword>
<evidence type="ECO:0000256" key="2">
    <source>
        <dbReference type="ARBA" id="ARBA00022448"/>
    </source>
</evidence>
<comment type="caution">
    <text evidence="6">The sequence shown here is derived from an EMBL/GenBank/DDBJ whole genome shotgun (WGS) entry which is preliminary data.</text>
</comment>
<dbReference type="SUPFAM" id="SSF48371">
    <property type="entry name" value="ARM repeat"/>
    <property type="match status" value="1"/>
</dbReference>
<dbReference type="PROSITE" id="PS50166">
    <property type="entry name" value="IMPORTIN_B_NT"/>
    <property type="match status" value="1"/>
</dbReference>
<dbReference type="Pfam" id="PF25018">
    <property type="entry name" value="HEAT_IPO9_c"/>
    <property type="match status" value="1"/>
</dbReference>
<dbReference type="PANTHER" id="PTHR10997:SF9">
    <property type="entry name" value="IMPORTIN-9"/>
    <property type="match status" value="1"/>
</dbReference>
<keyword evidence="4" id="KW-0539">Nucleus</keyword>
<protein>
    <recommendedName>
        <fullName evidence="5">Importin N-terminal domain-containing protein</fullName>
    </recommendedName>
</protein>
<dbReference type="GO" id="GO:0005635">
    <property type="term" value="C:nuclear envelope"/>
    <property type="evidence" value="ECO:0007669"/>
    <property type="project" value="TreeGrafter"/>
</dbReference>
<gene>
    <name evidence="6" type="ORF">QCA50_002390</name>
</gene>
<keyword evidence="7" id="KW-1185">Reference proteome</keyword>
<dbReference type="PANTHER" id="PTHR10997">
    <property type="entry name" value="IMPORTIN-7, 8, 11"/>
    <property type="match status" value="1"/>
</dbReference>
<comment type="subcellular location">
    <subcellularLocation>
        <location evidence="1">Nucleus</location>
    </subcellularLocation>
</comment>
<accession>A0AAW0GYV9</accession>
<keyword evidence="2" id="KW-0813">Transport</keyword>
<dbReference type="SMART" id="SM00913">
    <property type="entry name" value="IBN_N"/>
    <property type="match status" value="1"/>
</dbReference>
<dbReference type="GO" id="GO:0006606">
    <property type="term" value="P:protein import into nucleus"/>
    <property type="evidence" value="ECO:0007669"/>
    <property type="project" value="TreeGrafter"/>
</dbReference>
<feature type="domain" description="Importin N-terminal" evidence="5">
    <location>
        <begin position="23"/>
        <end position="104"/>
    </location>
</feature>
<evidence type="ECO:0000256" key="3">
    <source>
        <dbReference type="ARBA" id="ARBA00022927"/>
    </source>
</evidence>
<sequence>MASEIAQYLQATLSSDPNVRISAELKLSELSAQPDSGLSLAQIVLTQDAELPLRQMSTHFSCRTDERKYIKERWSPFFSQFRGNPPPTETKTQIRQAVFQGLSDPVRKIRSLCAQVLSSIADADWPDEYPELLTSLINLLSSGSTDSVHGAMQVFVEFVDGDLSEDQILPVLRQLLPALLHILGTGDSHSPLTRARTVVVFKHPSCVARRVQDFVNHRPKGDVANAHWDGLSIKIEIFKTLDTLLTSFPRAVTPYVPDVLDAALVHLTTLLPFFTRYYLDAAESIPRNSEDGTTELTTLAGTIFDFISRAARGSRAKEWFSDTNLTAIVNVVFAWVQMTSDDEEQWGSDPNAFIAQDSEETLQYSTRVAGSDVLGVLLDRSPVVTVAAMGAVTRHIVEESSRNRSAGQPNWWRPLEAAFSALGSNTEPVLDTLEDEVDAGRAKPIDVEWLLRDVVPALLVLSEFPFLQGRSFVLASQFSKLLPTELASQYLDASVQVLEASEAGVPVKISAIKAIQNFYQHITSPIKQTLAPRIAQDLKPFITQTSEDTLNLVLETLASILLVDEGVWITPELTSSVLESILEVWTKFNRDPLFISVLGEVFGSLVSSKTQVGYEIVMRQAVPVFCNAILTSTNDTAWFADAALDLLDSIIGARGDLDLGDGFFATIAPALFYALANAEDRDVIQNGISVLTLIIRKVFNQVHAWSHPTTGKSGLEHVLAVIAKQLQGEDESGGLFIGDLIIHLLRVAGDAVLPVLPELLQAMAGRMLTAKTATFVQSLIIPFAFLIHHGQRDTVLTLLESTNVNGRSALDIVINTWCENAETVQGFWAARISILGLCQLYVSERPSLQQLIVKGDIIVKEETKDVIMTRSRTKKIPTEFTRVPFPVKALKLILHDLTSGGDSAGMGPDGDDVASDDGDDTWEDDGAEEGILNKEEMTYLSELLGPRGTAFDNDTGLDIDDDDLKADPVSQLDLKAHIIGFLRECASRNTNNFSSLIDQLDAEETLVVRKVLSEQ</sequence>
<dbReference type="InterPro" id="IPR001494">
    <property type="entry name" value="Importin-beta_N"/>
</dbReference>